<keyword evidence="2" id="KW-1185">Reference proteome</keyword>
<dbReference type="Proteomes" id="UP001143910">
    <property type="component" value="Unassembled WGS sequence"/>
</dbReference>
<comment type="caution">
    <text evidence="1">The sequence shown here is derived from an EMBL/GenBank/DDBJ whole genome shotgun (WGS) entry which is preliminary data.</text>
</comment>
<proteinExistence type="predicted"/>
<name>A0ACC1NVA7_9HYPO</name>
<organism evidence="1 2">
    <name type="scientific">Zarea fungicola</name>
    <dbReference type="NCBI Taxonomy" id="93591"/>
    <lineage>
        <taxon>Eukaryota</taxon>
        <taxon>Fungi</taxon>
        <taxon>Dikarya</taxon>
        <taxon>Ascomycota</taxon>
        <taxon>Pezizomycotina</taxon>
        <taxon>Sordariomycetes</taxon>
        <taxon>Hypocreomycetidae</taxon>
        <taxon>Hypocreales</taxon>
        <taxon>Cordycipitaceae</taxon>
        <taxon>Zarea</taxon>
    </lineage>
</organism>
<protein>
    <submittedName>
        <fullName evidence="1">Uncharacterized protein</fullName>
    </submittedName>
</protein>
<gene>
    <name evidence="1" type="ORF">NQ176_g1012</name>
</gene>
<dbReference type="EMBL" id="JANJQO010000048">
    <property type="protein sequence ID" value="KAJ2982994.1"/>
    <property type="molecule type" value="Genomic_DNA"/>
</dbReference>
<sequence>MSTSNSKHVSLIGLGNMGQAIANCLVNSGYTLTVWNRSTSKTNSLLAKGVTVAASPEACIADSPVTIICLLSYDVTRQTLEHVSDFSGKTIINLTNGTPQQAYKIANHVQQLGGGSYMHGAIMVPPILLGKASSVTLFSGSNATYESYKQLLSSLGSTRFMGDDITRASLLDNALLSIMGGAFEGWVQALGIIGNAGEDPVEFANLASPFIKSMAEWLPRIATQVRDKNYVGGSPLTMQLEAMENISETSRELGIGVLLGSMREIMMDAVTRGKGEESIAGLVPILTEPGKKW</sequence>
<evidence type="ECO:0000313" key="2">
    <source>
        <dbReference type="Proteomes" id="UP001143910"/>
    </source>
</evidence>
<evidence type="ECO:0000313" key="1">
    <source>
        <dbReference type="EMBL" id="KAJ2982994.1"/>
    </source>
</evidence>
<accession>A0ACC1NVA7</accession>
<reference evidence="1" key="1">
    <citation type="submission" date="2022-08" db="EMBL/GenBank/DDBJ databases">
        <title>Genome Sequence of Lecanicillium fungicola.</title>
        <authorList>
            <person name="Buettner E."/>
        </authorList>
    </citation>
    <scope>NUCLEOTIDE SEQUENCE</scope>
    <source>
        <strain evidence="1">Babe33</strain>
    </source>
</reference>